<protein>
    <submittedName>
        <fullName evidence="1">Uncharacterized protein</fullName>
    </submittedName>
</protein>
<dbReference type="EMBL" id="GGEC01091761">
    <property type="protein sequence ID" value="MBX72245.1"/>
    <property type="molecule type" value="Transcribed_RNA"/>
</dbReference>
<name>A0A2P2QZ47_RHIMU</name>
<evidence type="ECO:0000313" key="1">
    <source>
        <dbReference type="EMBL" id="MBX72245.1"/>
    </source>
</evidence>
<accession>A0A2P2QZ47</accession>
<organism evidence="1">
    <name type="scientific">Rhizophora mucronata</name>
    <name type="common">Asiatic mangrove</name>
    <dbReference type="NCBI Taxonomy" id="61149"/>
    <lineage>
        <taxon>Eukaryota</taxon>
        <taxon>Viridiplantae</taxon>
        <taxon>Streptophyta</taxon>
        <taxon>Embryophyta</taxon>
        <taxon>Tracheophyta</taxon>
        <taxon>Spermatophyta</taxon>
        <taxon>Magnoliopsida</taxon>
        <taxon>eudicotyledons</taxon>
        <taxon>Gunneridae</taxon>
        <taxon>Pentapetalae</taxon>
        <taxon>rosids</taxon>
        <taxon>fabids</taxon>
        <taxon>Malpighiales</taxon>
        <taxon>Rhizophoraceae</taxon>
        <taxon>Rhizophora</taxon>
    </lineage>
</organism>
<dbReference type="AlphaFoldDB" id="A0A2P2QZ47"/>
<proteinExistence type="predicted"/>
<reference evidence="1" key="1">
    <citation type="submission" date="2018-02" db="EMBL/GenBank/DDBJ databases">
        <title>Rhizophora mucronata_Transcriptome.</title>
        <authorList>
            <person name="Meera S.P."/>
            <person name="Sreeshan A."/>
            <person name="Augustine A."/>
        </authorList>
    </citation>
    <scope>NUCLEOTIDE SEQUENCE</scope>
    <source>
        <tissue evidence="1">Leaf</tissue>
    </source>
</reference>
<sequence length="25" mass="2884">MPGTINYLVLLTHLNLRPHSLHTWG</sequence>